<keyword evidence="1" id="KW-0732">Signal</keyword>
<evidence type="ECO:0000256" key="1">
    <source>
        <dbReference type="SAM" id="SignalP"/>
    </source>
</evidence>
<dbReference type="InterPro" id="IPR013211">
    <property type="entry name" value="LVIVD"/>
</dbReference>
<proteinExistence type="predicted"/>
<evidence type="ECO:0000313" key="3">
    <source>
        <dbReference type="Proteomes" id="UP000565441"/>
    </source>
</evidence>
<sequence length="468" mass="51485">MMWSLLLWTLAGTSGSFALETIWNPTRKAAYFNGDVHEAIMKNKTASFYSLCQRPVFFGNQPLRVDAQRVREFIGRTGEFKCNNIDLYSFKSHAELGSPTGEGSSSWGWEYAGRDFAIIAQSDGAAFAEILPSGELDYLGRLPRTQGAAASIWREIRVSGNIAVIGSEASNHHIQFFDLTKLLTITPAQKPKTFDPTTDASIFGGLPTGRTHNVVVNPDLPYVVSVGSAPRTSQFGAGLVFIDIRDPANPTLMGYQAQDGYVHDAQCLLYRGPDARFQGKDICYGYNEDTLTIYDVTNKANATIISRTSYTGASYTHQGWVLDPNDQRFLVLDDEYDEYDMAGLAKDGFPVTYIWDISDLTKPVLTGHYKSSVKGIDHNQYVANGKSYQSNYGAGLRILDVSSIPSDPTGAGVREIGFFDIYPEDDNATGGGIVDFVGTWSSYGLYKSGWILINTIERGAYVVKYTGN</sequence>
<organism evidence="2 3">
    <name type="scientific">Tricholomella constricta</name>
    <dbReference type="NCBI Taxonomy" id="117010"/>
    <lineage>
        <taxon>Eukaryota</taxon>
        <taxon>Fungi</taxon>
        <taxon>Dikarya</taxon>
        <taxon>Basidiomycota</taxon>
        <taxon>Agaricomycotina</taxon>
        <taxon>Agaricomycetes</taxon>
        <taxon>Agaricomycetidae</taxon>
        <taxon>Agaricales</taxon>
        <taxon>Tricholomatineae</taxon>
        <taxon>Lyophyllaceae</taxon>
        <taxon>Tricholomella</taxon>
    </lineage>
</organism>
<evidence type="ECO:0000313" key="2">
    <source>
        <dbReference type="EMBL" id="KAF5381290.1"/>
    </source>
</evidence>
<dbReference type="GO" id="GO:0005576">
    <property type="term" value="C:extracellular region"/>
    <property type="evidence" value="ECO:0007669"/>
    <property type="project" value="TreeGrafter"/>
</dbReference>
<feature type="chain" id="PRO_5034409069" evidence="1">
    <location>
        <begin position="19"/>
        <end position="468"/>
    </location>
</feature>
<dbReference type="NCBIfam" id="TIGR04312">
    <property type="entry name" value="choice_anch_B"/>
    <property type="match status" value="1"/>
</dbReference>
<dbReference type="OrthoDB" id="2099887at2759"/>
<protein>
    <submittedName>
        <fullName evidence="2">Uncharacterized protein</fullName>
    </submittedName>
</protein>
<keyword evidence="3" id="KW-1185">Reference proteome</keyword>
<reference evidence="2 3" key="1">
    <citation type="journal article" date="2020" name="ISME J.">
        <title>Uncovering the hidden diversity of litter-decomposition mechanisms in mushroom-forming fungi.</title>
        <authorList>
            <person name="Floudas D."/>
            <person name="Bentzer J."/>
            <person name="Ahren D."/>
            <person name="Johansson T."/>
            <person name="Persson P."/>
            <person name="Tunlid A."/>
        </authorList>
    </citation>
    <scope>NUCLEOTIDE SEQUENCE [LARGE SCALE GENOMIC DNA]</scope>
    <source>
        <strain evidence="2 3">CBS 661.87</strain>
    </source>
</reference>
<dbReference type="EMBL" id="JAACJP010000011">
    <property type="protein sequence ID" value="KAF5381290.1"/>
    <property type="molecule type" value="Genomic_DNA"/>
</dbReference>
<dbReference type="AlphaFoldDB" id="A0A8H5M4V8"/>
<feature type="signal peptide" evidence="1">
    <location>
        <begin position="1"/>
        <end position="18"/>
    </location>
</feature>
<accession>A0A8H5M4V8</accession>
<comment type="caution">
    <text evidence="2">The sequence shown here is derived from an EMBL/GenBank/DDBJ whole genome shotgun (WGS) entry which is preliminary data.</text>
</comment>
<gene>
    <name evidence="2" type="ORF">D9615_008331</name>
</gene>
<dbReference type="PANTHER" id="PTHR38787">
    <property type="entry name" value="REGULATORY P DOMAIN-CONTAINING PROTEIN"/>
    <property type="match status" value="1"/>
</dbReference>
<dbReference type="Pfam" id="PF08309">
    <property type="entry name" value="LVIVD"/>
    <property type="match status" value="2"/>
</dbReference>
<name>A0A8H5M4V8_9AGAR</name>
<dbReference type="PANTHER" id="PTHR38787:SF3">
    <property type="entry name" value="REGULATORY P DOMAIN-CONTAINING PROTEIN"/>
    <property type="match status" value="1"/>
</dbReference>
<dbReference type="Proteomes" id="UP000565441">
    <property type="component" value="Unassembled WGS sequence"/>
</dbReference>
<dbReference type="InterPro" id="IPR027589">
    <property type="entry name" value="Choice_anch_B"/>
</dbReference>